<comment type="caution">
    <text evidence="2">The sequence shown here is derived from an EMBL/GenBank/DDBJ whole genome shotgun (WGS) entry which is preliminary data.</text>
</comment>
<reference evidence="2" key="1">
    <citation type="submission" date="2019-04" db="EMBL/GenBank/DDBJ databases">
        <title>Whole genome sequencing of cave bacteria.</title>
        <authorList>
            <person name="Gan H.M."/>
            <person name="Barton H."/>
            <person name="Savka M.A."/>
        </authorList>
    </citation>
    <scope>NUCLEOTIDE SEQUENCE [LARGE SCALE GENOMIC DNA]</scope>
    <source>
        <strain evidence="2">LC387</strain>
    </source>
</reference>
<evidence type="ECO:0000313" key="3">
    <source>
        <dbReference type="Proteomes" id="UP000034832"/>
    </source>
</evidence>
<organism evidence="2 3">
    <name type="scientific">Afipia massiliensis</name>
    <dbReference type="NCBI Taxonomy" id="211460"/>
    <lineage>
        <taxon>Bacteria</taxon>
        <taxon>Pseudomonadati</taxon>
        <taxon>Pseudomonadota</taxon>
        <taxon>Alphaproteobacteria</taxon>
        <taxon>Hyphomicrobiales</taxon>
        <taxon>Nitrobacteraceae</taxon>
        <taxon>Afipia</taxon>
    </lineage>
</organism>
<dbReference type="OrthoDB" id="5471992at2"/>
<proteinExistence type="predicted"/>
<dbReference type="Proteomes" id="UP000034832">
    <property type="component" value="Unassembled WGS sequence"/>
</dbReference>
<dbReference type="AlphaFoldDB" id="A0A4U6BUX5"/>
<keyword evidence="3" id="KW-1185">Reference proteome</keyword>
<evidence type="ECO:0000313" key="2">
    <source>
        <dbReference type="EMBL" id="TKT73871.1"/>
    </source>
</evidence>
<feature type="signal peptide" evidence="1">
    <location>
        <begin position="1"/>
        <end position="29"/>
    </location>
</feature>
<accession>A0A4U6BUX5</accession>
<dbReference type="EMBL" id="LBIA02000001">
    <property type="protein sequence ID" value="TKT73871.1"/>
    <property type="molecule type" value="Genomic_DNA"/>
</dbReference>
<feature type="chain" id="PRO_5020474006" evidence="1">
    <location>
        <begin position="30"/>
        <end position="212"/>
    </location>
</feature>
<dbReference type="STRING" id="211460.YH63_14155"/>
<keyword evidence="1" id="KW-0732">Signal</keyword>
<name>A0A4U6BUX5_9BRAD</name>
<protein>
    <submittedName>
        <fullName evidence="2">Uncharacterized protein</fullName>
    </submittedName>
</protein>
<sequence>MFHLPFRFRSVATAAVAFGVALAAQPASAMQLTPQQSELYTSVSTSPPTAQTMTVCYGFVCRRRIELDFTAADRKALVQIIVAGKASAIAERAAIQKAVMWFDRKVGPTLGTTTRIARADIRSGADAKNFDCWDSTRNVSSLLLVLQEWGLLKHHTVGNPRYRGNILAMQLPHNTAVIVEKQSRMEWAVDMWTTRYLQPPDVMLVEQWLKEE</sequence>
<evidence type="ECO:0000256" key="1">
    <source>
        <dbReference type="SAM" id="SignalP"/>
    </source>
</evidence>
<gene>
    <name evidence="2" type="ORF">YH63_004750</name>
</gene>